<gene>
    <name evidence="1" type="ORF">PRUPE_6G110200</name>
</gene>
<reference evidence="1 2" key="1">
    <citation type="journal article" date="2013" name="Nat. Genet.">
        <title>The high-quality draft genome of peach (Prunus persica) identifies unique patterns of genetic diversity, domestication and genome evolution.</title>
        <authorList>
            <consortium name="International Peach Genome Initiative"/>
            <person name="Verde I."/>
            <person name="Abbott A.G."/>
            <person name="Scalabrin S."/>
            <person name="Jung S."/>
            <person name="Shu S."/>
            <person name="Marroni F."/>
            <person name="Zhebentyayeva T."/>
            <person name="Dettori M.T."/>
            <person name="Grimwood J."/>
            <person name="Cattonaro F."/>
            <person name="Zuccolo A."/>
            <person name="Rossini L."/>
            <person name="Jenkins J."/>
            <person name="Vendramin E."/>
            <person name="Meisel L.A."/>
            <person name="Decroocq V."/>
            <person name="Sosinski B."/>
            <person name="Prochnik S."/>
            <person name="Mitros T."/>
            <person name="Policriti A."/>
            <person name="Cipriani G."/>
            <person name="Dondini L."/>
            <person name="Ficklin S."/>
            <person name="Goodstein D.M."/>
            <person name="Xuan P."/>
            <person name="Del Fabbro C."/>
            <person name="Aramini V."/>
            <person name="Copetti D."/>
            <person name="Gonzalez S."/>
            <person name="Horner D.S."/>
            <person name="Falchi R."/>
            <person name="Lucas S."/>
            <person name="Mica E."/>
            <person name="Maldonado J."/>
            <person name="Lazzari B."/>
            <person name="Bielenberg D."/>
            <person name="Pirona R."/>
            <person name="Miculan M."/>
            <person name="Barakat A."/>
            <person name="Testolin R."/>
            <person name="Stella A."/>
            <person name="Tartarini S."/>
            <person name="Tonutti P."/>
            <person name="Arus P."/>
            <person name="Orellana A."/>
            <person name="Wells C."/>
            <person name="Main D."/>
            <person name="Vizzotto G."/>
            <person name="Silva H."/>
            <person name="Salamini F."/>
            <person name="Schmutz J."/>
            <person name="Morgante M."/>
            <person name="Rokhsar D.S."/>
        </authorList>
    </citation>
    <scope>NUCLEOTIDE SEQUENCE [LARGE SCALE GENOMIC DNA]</scope>
    <source>
        <strain evidence="2">cv. Nemared</strain>
    </source>
</reference>
<name>A0A251NQ99_PRUPE</name>
<dbReference type="EMBL" id="CM007656">
    <property type="protein sequence ID" value="ONI00900.1"/>
    <property type="molecule type" value="Genomic_DNA"/>
</dbReference>
<dbReference type="Gramene" id="ONI00900">
    <property type="protein sequence ID" value="ONI00900"/>
    <property type="gene ID" value="PRUPE_6G110200"/>
</dbReference>
<sequence>MNIVNDTVRETNNTIISIESGCVGEKRPRSKTIRIHRLLLLPLLSPFELGRVLPRTRKLVERTTRLHHGHLRLRPSALQVCIQNIERDPKELLTPECTGRKYVLFLNSWFPQSKQDYPQITDATRTGKRVWRKPHVTVQEAGFYKHRLRAG</sequence>
<keyword evidence="2" id="KW-1185">Reference proteome</keyword>
<evidence type="ECO:0000313" key="2">
    <source>
        <dbReference type="Proteomes" id="UP000006882"/>
    </source>
</evidence>
<accession>A0A251NQ99</accession>
<dbReference type="AlphaFoldDB" id="A0A251NQ99"/>
<dbReference type="Proteomes" id="UP000006882">
    <property type="component" value="Chromosome G6"/>
</dbReference>
<evidence type="ECO:0000313" key="1">
    <source>
        <dbReference type="EMBL" id="ONI00900.1"/>
    </source>
</evidence>
<proteinExistence type="predicted"/>
<organism evidence="1 2">
    <name type="scientific">Prunus persica</name>
    <name type="common">Peach</name>
    <name type="synonym">Amygdalus persica</name>
    <dbReference type="NCBI Taxonomy" id="3760"/>
    <lineage>
        <taxon>Eukaryota</taxon>
        <taxon>Viridiplantae</taxon>
        <taxon>Streptophyta</taxon>
        <taxon>Embryophyta</taxon>
        <taxon>Tracheophyta</taxon>
        <taxon>Spermatophyta</taxon>
        <taxon>Magnoliopsida</taxon>
        <taxon>eudicotyledons</taxon>
        <taxon>Gunneridae</taxon>
        <taxon>Pentapetalae</taxon>
        <taxon>rosids</taxon>
        <taxon>fabids</taxon>
        <taxon>Rosales</taxon>
        <taxon>Rosaceae</taxon>
        <taxon>Amygdaloideae</taxon>
        <taxon>Amygdaleae</taxon>
        <taxon>Prunus</taxon>
    </lineage>
</organism>
<protein>
    <submittedName>
        <fullName evidence="1">Uncharacterized protein</fullName>
    </submittedName>
</protein>